<dbReference type="InParanoid" id="A0A024GSI5"/>
<keyword evidence="3" id="KW-1185">Reference proteome</keyword>
<sequence>MRKSTFFAYFLLNLLSTISAKQNWDESQKSGILHLSSLMRNNVASCHKCIVRAVGITQIRLLKSDPENRIYWIEGTTDIERAFVFNCNHRKLCTLSTKSLESYIPDYYFITDRLKSTTVMHRQTKNYVEKSIFHWSQLVISKKYEIQTAKLEIYTEESHQEHNAYLWKQSRILEALFFDEIGKEPMVRSMGGNSGVVPSKQSESPSDPSIRCIFAFNRDKEAVCRECLALHSTSLVIGTFHIFLIGKKPPVEVYVFSSTYGSEHIVQKCQRTFCPAILPLYSADCQTLHSVFPSDRLFLNNQVAYEYSSGQIRNDNRIRITRNGLPLDSMSRTLGQVAARRMSKYYKEKPFTDEQILADGLRIMTRKGTECVMVIYRYNNLRSCIVCVMGNRKDDAIVIINLSLTHATIVTDTVTLPDCSMKCRRVEVLKEKECSEYLLEHAMDIESHHRLLESPYTDTLKSSCMLLYHKPSRKEKCTGCVMKIYNVKEEPHPTTSLSSLFDASGTSLKLTQKVFEGEKACHGIESCRRLQQVPKRFCAEHRAYLSTTSIAQETRQNKLSTIHELTIDKISVGVWPPTSKHISGNDGKGTSFIHATPFASETGTKIWPFYSNIAFVEFTSAQSEELKCVSCLIQHSEVFFVYTAGNGFSGYVWMGQAPSHIFEHCLRRHCEKLTYDEQNNLLDRPVGLRQWSIEDVYAKDD</sequence>
<organism evidence="2 3">
    <name type="scientific">Albugo candida</name>
    <dbReference type="NCBI Taxonomy" id="65357"/>
    <lineage>
        <taxon>Eukaryota</taxon>
        <taxon>Sar</taxon>
        <taxon>Stramenopiles</taxon>
        <taxon>Oomycota</taxon>
        <taxon>Peronosporomycetes</taxon>
        <taxon>Albuginales</taxon>
        <taxon>Albuginaceae</taxon>
        <taxon>Albugo</taxon>
    </lineage>
</organism>
<reference evidence="2 3" key="1">
    <citation type="submission" date="2012-05" db="EMBL/GenBank/DDBJ databases">
        <title>Recombination and specialization in a pathogen metapopulation.</title>
        <authorList>
            <person name="Gardiner A."/>
            <person name="Kemen E."/>
            <person name="Schultz-Larsen T."/>
            <person name="MacLean D."/>
            <person name="Van Oosterhout C."/>
            <person name="Jones J.D.G."/>
        </authorList>
    </citation>
    <scope>NUCLEOTIDE SEQUENCE [LARGE SCALE GENOMIC DNA]</scope>
    <source>
        <strain evidence="2 3">Ac Nc2</strain>
    </source>
</reference>
<comment type="caution">
    <text evidence="2">The sequence shown here is derived from an EMBL/GenBank/DDBJ whole genome shotgun (WGS) entry which is preliminary data.</text>
</comment>
<gene>
    <name evidence="2" type="ORF">BN9_110630</name>
</gene>
<evidence type="ECO:0000313" key="2">
    <source>
        <dbReference type="EMBL" id="CCI49694.1"/>
    </source>
</evidence>
<proteinExistence type="predicted"/>
<dbReference type="Proteomes" id="UP000053237">
    <property type="component" value="Unassembled WGS sequence"/>
</dbReference>
<protein>
    <submittedName>
        <fullName evidence="2">Uncharacterized protein</fullName>
    </submittedName>
</protein>
<evidence type="ECO:0000313" key="3">
    <source>
        <dbReference type="Proteomes" id="UP000053237"/>
    </source>
</evidence>
<keyword evidence="1" id="KW-0732">Signal</keyword>
<feature type="chain" id="PRO_5001529742" evidence="1">
    <location>
        <begin position="21"/>
        <end position="701"/>
    </location>
</feature>
<dbReference type="AlphaFoldDB" id="A0A024GSI5"/>
<feature type="signal peptide" evidence="1">
    <location>
        <begin position="1"/>
        <end position="20"/>
    </location>
</feature>
<name>A0A024GSI5_9STRA</name>
<accession>A0A024GSI5</accession>
<dbReference type="EMBL" id="CAIX01000327">
    <property type="protein sequence ID" value="CCI49694.1"/>
    <property type="molecule type" value="Genomic_DNA"/>
</dbReference>
<evidence type="ECO:0000256" key="1">
    <source>
        <dbReference type="SAM" id="SignalP"/>
    </source>
</evidence>